<protein>
    <recommendedName>
        <fullName evidence="7">DUF4785 domain-containing protein</fullName>
    </recommendedName>
</protein>
<name>A0A378LV19_9GAMM</name>
<dbReference type="InterPro" id="IPR048295">
    <property type="entry name" value="DUF4785_C"/>
</dbReference>
<feature type="domain" description="DUF4785" evidence="3">
    <location>
        <begin position="179"/>
        <end position="284"/>
    </location>
</feature>
<accession>A0A378LV19</accession>
<evidence type="ECO:0000259" key="2">
    <source>
        <dbReference type="Pfam" id="PF16024"/>
    </source>
</evidence>
<feature type="domain" description="DUF4785" evidence="4">
    <location>
        <begin position="287"/>
        <end position="390"/>
    </location>
</feature>
<dbReference type="RefSeq" id="WP_031565104.1">
    <property type="nucleotide sequence ID" value="NZ_CAAAIS010000001.1"/>
</dbReference>
<dbReference type="STRING" id="1122170.GCA_000701265_00606"/>
<evidence type="ECO:0000313" key="6">
    <source>
        <dbReference type="Proteomes" id="UP000255297"/>
    </source>
</evidence>
<dbReference type="AlphaFoldDB" id="A0A378LV19"/>
<evidence type="ECO:0000259" key="3">
    <source>
        <dbReference type="Pfam" id="PF20942"/>
    </source>
</evidence>
<dbReference type="Gene3D" id="2.60.120.1370">
    <property type="match status" value="1"/>
</dbReference>
<reference evidence="5 6" key="1">
    <citation type="submission" date="2018-06" db="EMBL/GenBank/DDBJ databases">
        <authorList>
            <consortium name="Pathogen Informatics"/>
            <person name="Doyle S."/>
        </authorList>
    </citation>
    <scope>NUCLEOTIDE SEQUENCE [LARGE SCALE GENOMIC DNA]</scope>
    <source>
        <strain evidence="5 6">NCTC11532</strain>
    </source>
</reference>
<feature type="chain" id="PRO_5016589879" description="DUF4785 domain-containing protein" evidence="1">
    <location>
        <begin position="20"/>
        <end position="394"/>
    </location>
</feature>
<proteinExistence type="predicted"/>
<evidence type="ECO:0000256" key="1">
    <source>
        <dbReference type="SAM" id="SignalP"/>
    </source>
</evidence>
<dbReference type="Pfam" id="PF20943">
    <property type="entry name" value="DUF4785_3rd"/>
    <property type="match status" value="1"/>
</dbReference>
<dbReference type="EMBL" id="UGPB01000001">
    <property type="protein sequence ID" value="STY29682.1"/>
    <property type="molecule type" value="Genomic_DNA"/>
</dbReference>
<dbReference type="InterPro" id="IPR048296">
    <property type="entry name" value="DUF4785_central"/>
</dbReference>
<dbReference type="OrthoDB" id="5646881at2"/>
<dbReference type="Pfam" id="PF16024">
    <property type="entry name" value="DUF4785_1st"/>
    <property type="match status" value="1"/>
</dbReference>
<evidence type="ECO:0008006" key="7">
    <source>
        <dbReference type="Google" id="ProtNLM"/>
    </source>
</evidence>
<feature type="signal peptide" evidence="1">
    <location>
        <begin position="1"/>
        <end position="19"/>
    </location>
</feature>
<dbReference type="Pfam" id="PF20942">
    <property type="entry name" value="DUF4785_2nd"/>
    <property type="match status" value="1"/>
</dbReference>
<feature type="domain" description="DUF4785" evidence="2">
    <location>
        <begin position="35"/>
        <end position="176"/>
    </location>
</feature>
<dbReference type="InterPro" id="IPR031979">
    <property type="entry name" value="DUF4785_N"/>
</dbReference>
<dbReference type="Proteomes" id="UP000255297">
    <property type="component" value="Unassembled WGS sequence"/>
</dbReference>
<gene>
    <name evidence="5" type="ORF">NCTC11532_01880</name>
</gene>
<organism evidence="5 6">
    <name type="scientific">Legionella wadsworthii</name>
    <dbReference type="NCBI Taxonomy" id="28088"/>
    <lineage>
        <taxon>Bacteria</taxon>
        <taxon>Pseudomonadati</taxon>
        <taxon>Pseudomonadota</taxon>
        <taxon>Gammaproteobacteria</taxon>
        <taxon>Legionellales</taxon>
        <taxon>Legionellaceae</taxon>
        <taxon>Legionella</taxon>
    </lineage>
</organism>
<evidence type="ECO:0000259" key="4">
    <source>
        <dbReference type="Pfam" id="PF20943"/>
    </source>
</evidence>
<dbReference type="Gene3D" id="2.60.40.1930">
    <property type="match status" value="1"/>
</dbReference>
<keyword evidence="6" id="KW-1185">Reference proteome</keyword>
<sequence length="394" mass="44219">MRMKHSILLSLFCCVQASAFTLPQNQIKSYECAICDGLSRDLLQDNWSITKNPLKDMKGNLQKSYSYYQQVTAAQMQQGITLPLHAPEAVIRIIPLQRNKSIPSLELKNADGKSMSLKEASSLYSQDEAIDESLTIGEHQIMMQIKPELGAGPFIMQSKSMDSSNGSEKYLIHVFEKFSLIYLQIEPSTWQYHYGESFDALITLKDNINSYPIDDINALLVGPGNQTIPLKIKEIKRNQFQATALLDSDINTHGENWYIDVDVLCAFNENGPVHRSGRAAFSYSIPSASLVSIKKIGSNPIQLAATVEVATASRYALQSILYKKNTQGTNIPLETTQSTQWLEPGRQIIKFTFDNSTHLSEDQLSVGYLRLTDYGQLKTVYQYDQPIALSQLLE</sequence>
<keyword evidence="1" id="KW-0732">Signal</keyword>
<evidence type="ECO:0000313" key="5">
    <source>
        <dbReference type="EMBL" id="STY29682.1"/>
    </source>
</evidence>